<keyword evidence="3" id="KW-0716">Sensory transduction</keyword>
<dbReference type="InterPro" id="IPR000725">
    <property type="entry name" value="Olfact_rcpt"/>
</dbReference>
<keyword evidence="8 13" id="KW-0472">Membrane</keyword>
<evidence type="ECO:0000256" key="8">
    <source>
        <dbReference type="ARBA" id="ARBA00023136"/>
    </source>
</evidence>
<dbReference type="Pfam" id="PF13853">
    <property type="entry name" value="7tm_4"/>
    <property type="match status" value="1"/>
</dbReference>
<keyword evidence="12" id="KW-0807">Transducer</keyword>
<dbReference type="AlphaFoldDB" id="A0A4Z2AZA0"/>
<feature type="transmembrane region" description="Helical" evidence="13">
    <location>
        <begin position="208"/>
        <end position="228"/>
    </location>
</feature>
<dbReference type="PANTHER" id="PTHR26451">
    <property type="entry name" value="G_PROTEIN_RECEP_F1_2 DOMAIN-CONTAINING PROTEIN"/>
    <property type="match status" value="1"/>
</dbReference>
<evidence type="ECO:0000256" key="3">
    <source>
        <dbReference type="ARBA" id="ARBA00022606"/>
    </source>
</evidence>
<organism evidence="15 16">
    <name type="scientific">Takifugu bimaculatus</name>
    <dbReference type="NCBI Taxonomy" id="433685"/>
    <lineage>
        <taxon>Eukaryota</taxon>
        <taxon>Metazoa</taxon>
        <taxon>Chordata</taxon>
        <taxon>Craniata</taxon>
        <taxon>Vertebrata</taxon>
        <taxon>Euteleostomi</taxon>
        <taxon>Actinopterygii</taxon>
        <taxon>Neopterygii</taxon>
        <taxon>Teleostei</taxon>
        <taxon>Neoteleostei</taxon>
        <taxon>Acanthomorphata</taxon>
        <taxon>Eupercaria</taxon>
        <taxon>Tetraodontiformes</taxon>
        <taxon>Tetradontoidea</taxon>
        <taxon>Tetraodontidae</taxon>
        <taxon>Takifugu</taxon>
    </lineage>
</organism>
<feature type="transmembrane region" description="Helical" evidence="13">
    <location>
        <begin position="278"/>
        <end position="298"/>
    </location>
</feature>
<evidence type="ECO:0000256" key="9">
    <source>
        <dbReference type="ARBA" id="ARBA00023157"/>
    </source>
</evidence>
<keyword evidence="6 13" id="KW-1133">Transmembrane helix</keyword>
<dbReference type="PANTHER" id="PTHR26451:SF869">
    <property type="entry name" value="OLFACTORY RECEPTOR 530-RELATED"/>
    <property type="match status" value="1"/>
</dbReference>
<reference evidence="15 16" key="1">
    <citation type="submission" date="2019-04" db="EMBL/GenBank/DDBJ databases">
        <title>The sequence and de novo assembly of Takifugu bimaculatus genome using PacBio and Hi-C technologies.</title>
        <authorList>
            <person name="Xu P."/>
            <person name="Liu B."/>
            <person name="Zhou Z."/>
        </authorList>
    </citation>
    <scope>NUCLEOTIDE SEQUENCE [LARGE SCALE GENOMIC DNA]</scope>
    <source>
        <strain evidence="15">TB-2018</strain>
        <tissue evidence="15">Muscle</tissue>
    </source>
</reference>
<keyword evidence="7" id="KW-0297">G-protein coupled receptor</keyword>
<dbReference type="InterPro" id="IPR052921">
    <property type="entry name" value="GPCR1_Superfamily_Member"/>
</dbReference>
<dbReference type="PRINTS" id="PR00237">
    <property type="entry name" value="GPCRRHODOPSN"/>
</dbReference>
<dbReference type="Gene3D" id="1.20.1070.10">
    <property type="entry name" value="Rhodopsin 7-helix transmembrane proteins"/>
    <property type="match status" value="1"/>
</dbReference>
<name>A0A4Z2AZA0_9TELE</name>
<feature type="transmembrane region" description="Helical" evidence="13">
    <location>
        <begin position="248"/>
        <end position="266"/>
    </location>
</feature>
<protein>
    <recommendedName>
        <fullName evidence="14">G-protein coupled receptors family 1 profile domain-containing protein</fullName>
    </recommendedName>
</protein>
<evidence type="ECO:0000256" key="7">
    <source>
        <dbReference type="ARBA" id="ARBA00023040"/>
    </source>
</evidence>
<evidence type="ECO:0000256" key="11">
    <source>
        <dbReference type="ARBA" id="ARBA00023180"/>
    </source>
</evidence>
<evidence type="ECO:0000256" key="2">
    <source>
        <dbReference type="ARBA" id="ARBA00022475"/>
    </source>
</evidence>
<keyword evidence="9" id="KW-1015">Disulfide bond</keyword>
<proteinExistence type="predicted"/>
<comment type="subcellular location">
    <subcellularLocation>
        <location evidence="1">Cell membrane</location>
        <topology evidence="1">Multi-pass membrane protein</topology>
    </subcellularLocation>
</comment>
<evidence type="ECO:0000256" key="4">
    <source>
        <dbReference type="ARBA" id="ARBA00022692"/>
    </source>
</evidence>
<evidence type="ECO:0000256" key="10">
    <source>
        <dbReference type="ARBA" id="ARBA00023170"/>
    </source>
</evidence>
<keyword evidence="10" id="KW-0675">Receptor</keyword>
<dbReference type="InterPro" id="IPR017452">
    <property type="entry name" value="GPCR_Rhodpsn_7TM"/>
</dbReference>
<comment type="caution">
    <text evidence="15">The sequence shown here is derived from an EMBL/GenBank/DDBJ whole genome shotgun (WGS) entry which is preliminary data.</text>
</comment>
<dbReference type="FunFam" id="1.20.1070.10:FF:000024">
    <property type="entry name" value="Olfactory receptor"/>
    <property type="match status" value="1"/>
</dbReference>
<dbReference type="EMBL" id="SWLE01000022">
    <property type="protein sequence ID" value="TNM84786.1"/>
    <property type="molecule type" value="Genomic_DNA"/>
</dbReference>
<keyword evidence="4 13" id="KW-0812">Transmembrane</keyword>
<dbReference type="SUPFAM" id="SSF81321">
    <property type="entry name" value="Family A G protein-coupled receptor-like"/>
    <property type="match status" value="1"/>
</dbReference>
<evidence type="ECO:0000313" key="16">
    <source>
        <dbReference type="Proteomes" id="UP000516260"/>
    </source>
</evidence>
<keyword evidence="5" id="KW-0552">Olfaction</keyword>
<feature type="transmembrane region" description="Helical" evidence="13">
    <location>
        <begin position="33"/>
        <end position="55"/>
    </location>
</feature>
<dbReference type="InterPro" id="IPR000276">
    <property type="entry name" value="GPCR_Rhodpsn"/>
</dbReference>
<dbReference type="PROSITE" id="PS50262">
    <property type="entry name" value="G_PROTEIN_RECEP_F1_2"/>
    <property type="match status" value="1"/>
</dbReference>
<dbReference type="GO" id="GO:0005549">
    <property type="term" value="F:odorant binding"/>
    <property type="evidence" value="ECO:0007669"/>
    <property type="project" value="TreeGrafter"/>
</dbReference>
<dbReference type="GO" id="GO:0005886">
    <property type="term" value="C:plasma membrane"/>
    <property type="evidence" value="ECO:0007669"/>
    <property type="project" value="UniProtKB-SubCell"/>
</dbReference>
<accession>A0A4Z2AZA0</accession>
<gene>
    <name evidence="15" type="ORF">fugu_008964</name>
</gene>
<evidence type="ECO:0000256" key="6">
    <source>
        <dbReference type="ARBA" id="ARBA00022989"/>
    </source>
</evidence>
<feature type="transmembrane region" description="Helical" evidence="13">
    <location>
        <begin position="67"/>
        <end position="85"/>
    </location>
</feature>
<sequence length="335" mass="38277">MELFNAAPGKNVSFVHPPYFIISGLKGIPHIKFYYIFLFFVYIVSVLGNSVVMAVICLDHNLRTPKYVAVFNLAFVDLFGNSALVPKLLDIFLFDHRHIPYNDCLTFLFFCYTCLSMQALNLVALAYDRLVAIIFPLHYQVRVTHRIMMSLIASFWAFIIVAVLIAVGLITRLSFCKSVVIHSYFCDHGQIYRLACNDHFPNYVVSCLYPVFIFWLPLLFILLSYLYISCTLAKVATVQQGLKAFRTCTGHLLLVAIYFIPLLITFTLMENIHPNARIINLSLTSVFPPMLNPIIYVLQTREIKDSLKRLLKLGRKSKTTPRKLPNLPQTAACKC</sequence>
<evidence type="ECO:0000256" key="13">
    <source>
        <dbReference type="SAM" id="Phobius"/>
    </source>
</evidence>
<dbReference type="GO" id="GO:0004930">
    <property type="term" value="F:G protein-coupled receptor activity"/>
    <property type="evidence" value="ECO:0007669"/>
    <property type="project" value="UniProtKB-KW"/>
</dbReference>
<keyword evidence="11" id="KW-0325">Glycoprotein</keyword>
<dbReference type="PRINTS" id="PR00245">
    <property type="entry name" value="OLFACTORYR"/>
</dbReference>
<dbReference type="Proteomes" id="UP000516260">
    <property type="component" value="Chromosome 9"/>
</dbReference>
<evidence type="ECO:0000259" key="14">
    <source>
        <dbReference type="PROSITE" id="PS50262"/>
    </source>
</evidence>
<evidence type="ECO:0000256" key="1">
    <source>
        <dbReference type="ARBA" id="ARBA00004651"/>
    </source>
</evidence>
<evidence type="ECO:0000313" key="15">
    <source>
        <dbReference type="EMBL" id="TNM84786.1"/>
    </source>
</evidence>
<dbReference type="GO" id="GO:0004984">
    <property type="term" value="F:olfactory receptor activity"/>
    <property type="evidence" value="ECO:0007669"/>
    <property type="project" value="InterPro"/>
</dbReference>
<feature type="transmembrane region" description="Helical" evidence="13">
    <location>
        <begin position="147"/>
        <end position="170"/>
    </location>
</feature>
<feature type="domain" description="G-protein coupled receptors family 1 profile" evidence="14">
    <location>
        <begin position="48"/>
        <end position="296"/>
    </location>
</feature>
<keyword evidence="2" id="KW-1003">Cell membrane</keyword>
<evidence type="ECO:0000256" key="5">
    <source>
        <dbReference type="ARBA" id="ARBA00022725"/>
    </source>
</evidence>
<feature type="transmembrane region" description="Helical" evidence="13">
    <location>
        <begin position="105"/>
        <end position="127"/>
    </location>
</feature>
<evidence type="ECO:0000256" key="12">
    <source>
        <dbReference type="ARBA" id="ARBA00023224"/>
    </source>
</evidence>
<keyword evidence="16" id="KW-1185">Reference proteome</keyword>